<dbReference type="InterPro" id="IPR013783">
    <property type="entry name" value="Ig-like_fold"/>
</dbReference>
<evidence type="ECO:0000259" key="2">
    <source>
        <dbReference type="Pfam" id="PF01833"/>
    </source>
</evidence>
<dbReference type="Gene3D" id="2.60.40.10">
    <property type="entry name" value="Immunoglobulins"/>
    <property type="match status" value="1"/>
</dbReference>
<evidence type="ECO:0000313" key="4">
    <source>
        <dbReference type="Proteomes" id="UP000886998"/>
    </source>
</evidence>
<evidence type="ECO:0000313" key="3">
    <source>
        <dbReference type="EMBL" id="GFY55168.1"/>
    </source>
</evidence>
<reference evidence="3" key="1">
    <citation type="submission" date="2020-08" db="EMBL/GenBank/DDBJ databases">
        <title>Multicomponent nature underlies the extraordinary mechanical properties of spider dragline silk.</title>
        <authorList>
            <person name="Kono N."/>
            <person name="Nakamura H."/>
            <person name="Mori M."/>
            <person name="Yoshida Y."/>
            <person name="Ohtoshi R."/>
            <person name="Malay A.D."/>
            <person name="Moran D.A.P."/>
            <person name="Tomita M."/>
            <person name="Numata K."/>
            <person name="Arakawa K."/>
        </authorList>
    </citation>
    <scope>NUCLEOTIDE SEQUENCE</scope>
</reference>
<organism evidence="3 4">
    <name type="scientific">Trichonephila inaurata madagascariensis</name>
    <dbReference type="NCBI Taxonomy" id="2747483"/>
    <lineage>
        <taxon>Eukaryota</taxon>
        <taxon>Metazoa</taxon>
        <taxon>Ecdysozoa</taxon>
        <taxon>Arthropoda</taxon>
        <taxon>Chelicerata</taxon>
        <taxon>Arachnida</taxon>
        <taxon>Araneae</taxon>
        <taxon>Araneomorphae</taxon>
        <taxon>Entelegynae</taxon>
        <taxon>Araneoidea</taxon>
        <taxon>Nephilidae</taxon>
        <taxon>Trichonephila</taxon>
        <taxon>Trichonephila inaurata</taxon>
    </lineage>
</organism>
<evidence type="ECO:0000256" key="1">
    <source>
        <dbReference type="SAM" id="MobiDB-lite"/>
    </source>
</evidence>
<dbReference type="InterPro" id="IPR002909">
    <property type="entry name" value="IPT_dom"/>
</dbReference>
<dbReference type="EMBL" id="BMAV01010226">
    <property type="protein sequence ID" value="GFY55168.1"/>
    <property type="molecule type" value="Genomic_DNA"/>
</dbReference>
<dbReference type="Proteomes" id="UP000886998">
    <property type="component" value="Unassembled WGS sequence"/>
</dbReference>
<dbReference type="AlphaFoldDB" id="A0A8X6XL32"/>
<dbReference type="InterPro" id="IPR014756">
    <property type="entry name" value="Ig_E-set"/>
</dbReference>
<feature type="domain" description="IPT/TIG" evidence="2">
    <location>
        <begin position="4"/>
        <end position="34"/>
    </location>
</feature>
<dbReference type="Pfam" id="PF01833">
    <property type="entry name" value="TIG"/>
    <property type="match status" value="1"/>
</dbReference>
<gene>
    <name evidence="3" type="ORF">TNIN_322152</name>
</gene>
<keyword evidence="4" id="KW-1185">Reference proteome</keyword>
<accession>A0A8X6XL32</accession>
<feature type="region of interest" description="Disordered" evidence="1">
    <location>
        <begin position="1"/>
        <end position="25"/>
    </location>
</feature>
<dbReference type="CDD" id="cd00603">
    <property type="entry name" value="IPT_PCSR"/>
    <property type="match status" value="1"/>
</dbReference>
<name>A0A8X6XL32_9ARAC</name>
<proteinExistence type="predicted"/>
<protein>
    <submittedName>
        <fullName evidence="3">Exocyst complex component 2</fullName>
    </submittedName>
</protein>
<dbReference type="SUPFAM" id="SSF81296">
    <property type="entry name" value="E set domains"/>
    <property type="match status" value="1"/>
</dbReference>
<comment type="caution">
    <text evidence="3">The sequence shown here is derived from an EMBL/GenBank/DDBJ whole genome shotgun (WGS) entry which is preliminary data.</text>
</comment>
<sequence>MEPPKVTGLSPKEGEPGTKVTIRGENLGTSQRDLLSLTDESAVWVDESWFGKNRPTSPSQLYPDDPLRLSDESSVERFPVDELQELFPEGSGDILSPNFQPIWYLLEITMVLALMI</sequence>